<keyword evidence="1" id="KW-0472">Membrane</keyword>
<organism evidence="2 3">
    <name type="scientific">Luteolibacter flavescens</name>
    <dbReference type="NCBI Taxonomy" id="1859460"/>
    <lineage>
        <taxon>Bacteria</taxon>
        <taxon>Pseudomonadati</taxon>
        <taxon>Verrucomicrobiota</taxon>
        <taxon>Verrucomicrobiia</taxon>
        <taxon>Verrucomicrobiales</taxon>
        <taxon>Verrucomicrobiaceae</taxon>
        <taxon>Luteolibacter</taxon>
    </lineage>
</organism>
<proteinExistence type="predicted"/>
<dbReference type="EMBL" id="JAPDDS010000005">
    <property type="protein sequence ID" value="MCW1885435.1"/>
    <property type="molecule type" value="Genomic_DNA"/>
</dbReference>
<evidence type="ECO:0000313" key="2">
    <source>
        <dbReference type="EMBL" id="MCW1885435.1"/>
    </source>
</evidence>
<dbReference type="RefSeq" id="WP_264501390.1">
    <property type="nucleotide sequence ID" value="NZ_JAPDDS010000005.1"/>
</dbReference>
<keyword evidence="1" id="KW-0812">Transmembrane</keyword>
<feature type="transmembrane region" description="Helical" evidence="1">
    <location>
        <begin position="52"/>
        <end position="69"/>
    </location>
</feature>
<dbReference type="Proteomes" id="UP001207930">
    <property type="component" value="Unassembled WGS sequence"/>
</dbReference>
<name>A0ABT3FPD2_9BACT</name>
<gene>
    <name evidence="2" type="ORF">OKA04_11905</name>
</gene>
<sequence>MSNPAETKAARCFRFFILILVSLPISLLALYAGLSALSGLLGLSLMADGQGFLQIMLLVIPLAGIAFWVRRSSRKSC</sequence>
<keyword evidence="3" id="KW-1185">Reference proteome</keyword>
<reference evidence="2 3" key="1">
    <citation type="submission" date="2022-10" db="EMBL/GenBank/DDBJ databases">
        <title>Luteolibacter flavescens strain MCCC 1K03193, whole genome shotgun sequencing project.</title>
        <authorList>
            <person name="Zhao G."/>
            <person name="Shen L."/>
        </authorList>
    </citation>
    <scope>NUCLEOTIDE SEQUENCE [LARGE SCALE GENOMIC DNA]</scope>
    <source>
        <strain evidence="2 3">MCCC 1K03193</strain>
    </source>
</reference>
<accession>A0ABT3FPD2</accession>
<keyword evidence="1" id="KW-1133">Transmembrane helix</keyword>
<evidence type="ECO:0000256" key="1">
    <source>
        <dbReference type="SAM" id="Phobius"/>
    </source>
</evidence>
<feature type="transmembrane region" description="Helical" evidence="1">
    <location>
        <begin position="12"/>
        <end position="32"/>
    </location>
</feature>
<comment type="caution">
    <text evidence="2">The sequence shown here is derived from an EMBL/GenBank/DDBJ whole genome shotgun (WGS) entry which is preliminary data.</text>
</comment>
<protein>
    <submittedName>
        <fullName evidence="2">Uncharacterized protein</fullName>
    </submittedName>
</protein>
<evidence type="ECO:0000313" key="3">
    <source>
        <dbReference type="Proteomes" id="UP001207930"/>
    </source>
</evidence>